<dbReference type="Pfam" id="PF00085">
    <property type="entry name" value="Thioredoxin"/>
    <property type="match status" value="1"/>
</dbReference>
<keyword evidence="3" id="KW-1185">Reference proteome</keyword>
<dbReference type="EMBL" id="CAKJTI010000006">
    <property type="protein sequence ID" value="CAG9612524.1"/>
    <property type="molecule type" value="Genomic_DNA"/>
</dbReference>
<protein>
    <recommendedName>
        <fullName evidence="1">Thioredoxin domain-containing protein</fullName>
    </recommendedName>
</protein>
<evidence type="ECO:0000313" key="3">
    <source>
        <dbReference type="Proteomes" id="UP000789423"/>
    </source>
</evidence>
<name>A0ABN7ZU85_9BACI</name>
<proteinExistence type="predicted"/>
<organism evidence="2 3">
    <name type="scientific">Bacillus rhizoplanae</name>
    <dbReference type="NCBI Taxonomy" id="2880966"/>
    <lineage>
        <taxon>Bacteria</taxon>
        <taxon>Bacillati</taxon>
        <taxon>Bacillota</taxon>
        <taxon>Bacilli</taxon>
        <taxon>Bacillales</taxon>
        <taxon>Bacillaceae</taxon>
        <taxon>Bacillus</taxon>
    </lineage>
</organism>
<evidence type="ECO:0000259" key="1">
    <source>
        <dbReference type="Pfam" id="PF00085"/>
    </source>
</evidence>
<dbReference type="InterPro" id="IPR036249">
    <property type="entry name" value="Thioredoxin-like_sf"/>
</dbReference>
<gene>
    <name evidence="2" type="ORF">BACCIP111899_01701</name>
</gene>
<sequence length="99" mass="11340">MIDLTGNEAVAAVENQDKTVLYVYTPMCGTCQLAKKMLTVVEAALPHLEIGMLDLNYAPHFAREYEIESVPCLLIFEKNQLMKKIYAFQSVEYLYMELQ</sequence>
<dbReference type="SUPFAM" id="SSF52833">
    <property type="entry name" value="Thioredoxin-like"/>
    <property type="match status" value="1"/>
</dbReference>
<dbReference type="CDD" id="cd02947">
    <property type="entry name" value="TRX_family"/>
    <property type="match status" value="1"/>
</dbReference>
<comment type="caution">
    <text evidence="2">The sequence shown here is derived from an EMBL/GenBank/DDBJ whole genome shotgun (WGS) entry which is preliminary data.</text>
</comment>
<dbReference type="Proteomes" id="UP000789423">
    <property type="component" value="Unassembled WGS sequence"/>
</dbReference>
<dbReference type="RefSeq" id="WP_230574691.1">
    <property type="nucleotide sequence ID" value="NZ_CAKJTI010000006.1"/>
</dbReference>
<feature type="domain" description="Thioredoxin" evidence="1">
    <location>
        <begin position="11"/>
        <end position="88"/>
    </location>
</feature>
<accession>A0ABN7ZU85</accession>
<reference evidence="2 3" key="1">
    <citation type="submission" date="2021-10" db="EMBL/GenBank/DDBJ databases">
        <authorList>
            <person name="Criscuolo A."/>
        </authorList>
    </citation>
    <scope>NUCLEOTIDE SEQUENCE [LARGE SCALE GENOMIC DNA]</scope>
    <source>
        <strain evidence="3">CIP 111899</strain>
    </source>
</reference>
<dbReference type="InterPro" id="IPR013766">
    <property type="entry name" value="Thioredoxin_domain"/>
</dbReference>
<dbReference type="Gene3D" id="3.40.30.10">
    <property type="entry name" value="Glutaredoxin"/>
    <property type="match status" value="1"/>
</dbReference>
<evidence type="ECO:0000313" key="2">
    <source>
        <dbReference type="EMBL" id="CAG9612524.1"/>
    </source>
</evidence>